<organism evidence="3 4">
    <name type="scientific">Cedecea neteri</name>
    <dbReference type="NCBI Taxonomy" id="158822"/>
    <lineage>
        <taxon>Bacteria</taxon>
        <taxon>Pseudomonadati</taxon>
        <taxon>Pseudomonadota</taxon>
        <taxon>Gammaproteobacteria</taxon>
        <taxon>Enterobacterales</taxon>
        <taxon>Enterobacteriaceae</taxon>
        <taxon>Cedecea</taxon>
    </lineage>
</organism>
<evidence type="ECO:0000313" key="3">
    <source>
        <dbReference type="EMBL" id="AIR04150.1"/>
    </source>
</evidence>
<dbReference type="Gene3D" id="2.40.128.110">
    <property type="entry name" value="Lipid/polyisoprenoid-binding, YceI-like"/>
    <property type="match status" value="1"/>
</dbReference>
<dbReference type="SUPFAM" id="SSF101874">
    <property type="entry name" value="YceI-like"/>
    <property type="match status" value="1"/>
</dbReference>
<dbReference type="SMART" id="SM00867">
    <property type="entry name" value="YceI"/>
    <property type="match status" value="1"/>
</dbReference>
<dbReference type="Proteomes" id="UP000029481">
    <property type="component" value="Chromosome"/>
</dbReference>
<keyword evidence="4" id="KW-1185">Reference proteome</keyword>
<gene>
    <name evidence="3" type="ORF">JT31_05815</name>
</gene>
<evidence type="ECO:0000313" key="4">
    <source>
        <dbReference type="Proteomes" id="UP000029481"/>
    </source>
</evidence>
<dbReference type="InterPro" id="IPR007372">
    <property type="entry name" value="Lipid/polyisoprenoid-bd_YceI"/>
</dbReference>
<feature type="signal peptide" evidence="1">
    <location>
        <begin position="1"/>
        <end position="20"/>
    </location>
</feature>
<accession>A0A089RC53</accession>
<feature type="domain" description="Lipid/polyisoprenoid-binding YceI-like" evidence="2">
    <location>
        <begin position="24"/>
        <end position="186"/>
    </location>
</feature>
<evidence type="ECO:0000259" key="2">
    <source>
        <dbReference type="SMART" id="SM00867"/>
    </source>
</evidence>
<dbReference type="PANTHER" id="PTHR34406:SF1">
    <property type="entry name" value="PROTEIN YCEI"/>
    <property type="match status" value="1"/>
</dbReference>
<dbReference type="EMBL" id="CP009451">
    <property type="protein sequence ID" value="AIR04150.1"/>
    <property type="molecule type" value="Genomic_DNA"/>
</dbReference>
<feature type="chain" id="PRO_5001849435" description="Lipid/polyisoprenoid-binding YceI-like domain-containing protein" evidence="1">
    <location>
        <begin position="21"/>
        <end position="191"/>
    </location>
</feature>
<sequence>MLRIFLKITLGLLVSPLAYAMPENYSVITPQTAIALSWHAFGSTSQAHLDGVTGSLLLDEGNDVHDSISVRIPAATLQASNSLLTYQLQGGLFFDTAHYPSLSFTSSRVVAEGLGHYRIFGLLQVKNVRRAVVLEANMDGDPAAAAEKSVISLRATTVISRAAFNMDKFEAVVDDRISIEIKIRARSSQAG</sequence>
<name>A0A089RC53_9ENTR</name>
<dbReference type="KEGG" id="cnt:JT31_05815"/>
<dbReference type="OrthoDB" id="9811006at2"/>
<dbReference type="InterPro" id="IPR036761">
    <property type="entry name" value="TTHA0802/YceI-like_sf"/>
</dbReference>
<dbReference type="RefSeq" id="WP_038474373.1">
    <property type="nucleotide sequence ID" value="NZ_CP009451.1"/>
</dbReference>
<dbReference type="AlphaFoldDB" id="A0A089RC53"/>
<dbReference type="PANTHER" id="PTHR34406">
    <property type="entry name" value="PROTEIN YCEI"/>
    <property type="match status" value="1"/>
</dbReference>
<proteinExistence type="predicted"/>
<protein>
    <recommendedName>
        <fullName evidence="2">Lipid/polyisoprenoid-binding YceI-like domain-containing protein</fullName>
    </recommendedName>
</protein>
<keyword evidence="1" id="KW-0732">Signal</keyword>
<reference evidence="3 4" key="1">
    <citation type="submission" date="2014-09" db="EMBL/GenBank/DDBJ databases">
        <title>Cedecea neteri SSMD04 Genome Sequencing.</title>
        <authorList>
            <person name="Tan J.-Y."/>
        </authorList>
    </citation>
    <scope>NUCLEOTIDE SEQUENCE [LARGE SCALE GENOMIC DNA]</scope>
    <source>
        <strain evidence="3 4">SSMD04</strain>
    </source>
</reference>
<dbReference type="Pfam" id="PF04264">
    <property type="entry name" value="YceI"/>
    <property type="match status" value="1"/>
</dbReference>
<evidence type="ECO:0000256" key="1">
    <source>
        <dbReference type="SAM" id="SignalP"/>
    </source>
</evidence>